<evidence type="ECO:0000313" key="1">
    <source>
        <dbReference type="EMBL" id="KDQ55384.1"/>
    </source>
</evidence>
<gene>
    <name evidence="1" type="ORF">JAAARDRAFT_59901</name>
</gene>
<sequence>MIRRGVHRRVTFGRKLVPFCRNFPSAYDWPPFWYYIGLPRSPPGHLGFSRWTSRSSSGVLSESILLRAHPYLIPAPTAVLWSGMQYVNQVRSFFSIQFHAQSSRRPRVSGTVHFLENEVPTEASFASFHSQFMRGRPSGHRFGQDKHTFPSLPIAASFSCEDSVM</sequence>
<keyword evidence="2" id="KW-1185">Reference proteome</keyword>
<evidence type="ECO:0000313" key="2">
    <source>
        <dbReference type="Proteomes" id="UP000027265"/>
    </source>
</evidence>
<name>A0A067PKM3_9AGAM</name>
<dbReference type="HOGENOM" id="CLU_1611005_0_0_1"/>
<organism evidence="1 2">
    <name type="scientific">Jaapia argillacea MUCL 33604</name>
    <dbReference type="NCBI Taxonomy" id="933084"/>
    <lineage>
        <taxon>Eukaryota</taxon>
        <taxon>Fungi</taxon>
        <taxon>Dikarya</taxon>
        <taxon>Basidiomycota</taxon>
        <taxon>Agaricomycotina</taxon>
        <taxon>Agaricomycetes</taxon>
        <taxon>Agaricomycetidae</taxon>
        <taxon>Jaapiales</taxon>
        <taxon>Jaapiaceae</taxon>
        <taxon>Jaapia</taxon>
    </lineage>
</organism>
<accession>A0A067PKM3</accession>
<dbReference type="InParanoid" id="A0A067PKM3"/>
<dbReference type="AlphaFoldDB" id="A0A067PKM3"/>
<protein>
    <submittedName>
        <fullName evidence="1">Uncharacterized protein</fullName>
    </submittedName>
</protein>
<reference evidence="2" key="1">
    <citation type="journal article" date="2014" name="Proc. Natl. Acad. Sci. U.S.A.">
        <title>Extensive sampling of basidiomycete genomes demonstrates inadequacy of the white-rot/brown-rot paradigm for wood decay fungi.</title>
        <authorList>
            <person name="Riley R."/>
            <person name="Salamov A.A."/>
            <person name="Brown D.W."/>
            <person name="Nagy L.G."/>
            <person name="Floudas D."/>
            <person name="Held B.W."/>
            <person name="Levasseur A."/>
            <person name="Lombard V."/>
            <person name="Morin E."/>
            <person name="Otillar R."/>
            <person name="Lindquist E.A."/>
            <person name="Sun H."/>
            <person name="LaButti K.M."/>
            <person name="Schmutz J."/>
            <person name="Jabbour D."/>
            <person name="Luo H."/>
            <person name="Baker S.E."/>
            <person name="Pisabarro A.G."/>
            <person name="Walton J.D."/>
            <person name="Blanchette R.A."/>
            <person name="Henrissat B."/>
            <person name="Martin F."/>
            <person name="Cullen D."/>
            <person name="Hibbett D.S."/>
            <person name="Grigoriev I.V."/>
        </authorList>
    </citation>
    <scope>NUCLEOTIDE SEQUENCE [LARGE SCALE GENOMIC DNA]</scope>
    <source>
        <strain evidence="2">MUCL 33604</strain>
    </source>
</reference>
<dbReference type="Proteomes" id="UP000027265">
    <property type="component" value="Unassembled WGS sequence"/>
</dbReference>
<proteinExistence type="predicted"/>
<dbReference type="EMBL" id="KL197725">
    <property type="protein sequence ID" value="KDQ55384.1"/>
    <property type="molecule type" value="Genomic_DNA"/>
</dbReference>